<evidence type="ECO:0000259" key="1">
    <source>
        <dbReference type="PROSITE" id="PS51819"/>
    </source>
</evidence>
<dbReference type="EMBL" id="VDUZ01000003">
    <property type="protein sequence ID" value="TXL81695.1"/>
    <property type="molecule type" value="Genomic_DNA"/>
</dbReference>
<dbReference type="PANTHER" id="PTHR33993">
    <property type="entry name" value="GLYOXALASE-RELATED"/>
    <property type="match status" value="1"/>
</dbReference>
<feature type="domain" description="VOC" evidence="1">
    <location>
        <begin position="140"/>
        <end position="255"/>
    </location>
</feature>
<dbReference type="Gene3D" id="3.10.180.10">
    <property type="entry name" value="2,3-Dihydroxybiphenyl 1,2-Dioxygenase, domain 1"/>
    <property type="match status" value="2"/>
</dbReference>
<reference evidence="2 3" key="1">
    <citation type="submission" date="2019-06" db="EMBL/GenBank/DDBJ databases">
        <title>New taxonomy in bacterial strain CC-CFT640, isolated from vineyard.</title>
        <authorList>
            <person name="Lin S.-Y."/>
            <person name="Tsai C.-F."/>
            <person name="Young C.-C."/>
        </authorList>
    </citation>
    <scope>NUCLEOTIDE SEQUENCE [LARGE SCALE GENOMIC DNA]</scope>
    <source>
        <strain evidence="2 3">CC-CFT640</strain>
    </source>
</reference>
<dbReference type="Proteomes" id="UP000321638">
    <property type="component" value="Unassembled WGS sequence"/>
</dbReference>
<accession>A0A5C8PUK1</accession>
<feature type="domain" description="VOC" evidence="1">
    <location>
        <begin position="7"/>
        <end position="124"/>
    </location>
</feature>
<sequence length="257" mass="27412">MTDTQGRFVWYELMTTDTEAAKAFYGKVVGWGTQDMPMPGMTYTMFTAGETPMGGLLTLPEEARKMGAPPHWIGYVAVDDVDASASRAGQLGGSVIVPPTDIPEVGRFAIISDPQAATIALFKSKTSDASAPPAPGTPGRTGWHELLAVDWQKALTFYSALFGWQKLDAVDIGPMGTYQLFGKGGEPTGGMFNKPAEMPFPFWLYYFNVGDIDAAGGRVKDAGGQILMGPMQVPGGDWIIQGMDPQGAMFALVGSKP</sequence>
<dbReference type="Pfam" id="PF00903">
    <property type="entry name" value="Glyoxalase"/>
    <property type="match status" value="2"/>
</dbReference>
<evidence type="ECO:0000313" key="2">
    <source>
        <dbReference type="EMBL" id="TXL81695.1"/>
    </source>
</evidence>
<dbReference type="InterPro" id="IPR052164">
    <property type="entry name" value="Anthracycline_SecMetBiosynth"/>
</dbReference>
<comment type="caution">
    <text evidence="2">The sequence shown here is derived from an EMBL/GenBank/DDBJ whole genome shotgun (WGS) entry which is preliminary data.</text>
</comment>
<dbReference type="PROSITE" id="PS51819">
    <property type="entry name" value="VOC"/>
    <property type="match status" value="2"/>
</dbReference>
<organism evidence="2 3">
    <name type="scientific">Vineibacter terrae</name>
    <dbReference type="NCBI Taxonomy" id="2586908"/>
    <lineage>
        <taxon>Bacteria</taxon>
        <taxon>Pseudomonadati</taxon>
        <taxon>Pseudomonadota</taxon>
        <taxon>Alphaproteobacteria</taxon>
        <taxon>Hyphomicrobiales</taxon>
        <taxon>Vineibacter</taxon>
    </lineage>
</organism>
<dbReference type="PANTHER" id="PTHR33993:SF14">
    <property type="entry name" value="GB|AAF24581.1"/>
    <property type="match status" value="1"/>
</dbReference>
<proteinExistence type="predicted"/>
<name>A0A5C8PUK1_9HYPH</name>
<dbReference type="InterPro" id="IPR004360">
    <property type="entry name" value="Glyas_Fos-R_dOase_dom"/>
</dbReference>
<evidence type="ECO:0000313" key="3">
    <source>
        <dbReference type="Proteomes" id="UP000321638"/>
    </source>
</evidence>
<keyword evidence="3" id="KW-1185">Reference proteome</keyword>
<dbReference type="RefSeq" id="WP_147845603.1">
    <property type="nucleotide sequence ID" value="NZ_VDUZ01000003.1"/>
</dbReference>
<dbReference type="InterPro" id="IPR029068">
    <property type="entry name" value="Glyas_Bleomycin-R_OHBP_Dase"/>
</dbReference>
<protein>
    <submittedName>
        <fullName evidence="2">VOC family protein</fullName>
    </submittedName>
</protein>
<dbReference type="AlphaFoldDB" id="A0A5C8PUK1"/>
<dbReference type="CDD" id="cd07247">
    <property type="entry name" value="SgaA_N_like"/>
    <property type="match status" value="2"/>
</dbReference>
<dbReference type="InterPro" id="IPR037523">
    <property type="entry name" value="VOC_core"/>
</dbReference>
<gene>
    <name evidence="2" type="ORF">FHP25_03965</name>
</gene>
<dbReference type="OrthoDB" id="9793039at2"/>
<dbReference type="SUPFAM" id="SSF54593">
    <property type="entry name" value="Glyoxalase/Bleomycin resistance protein/Dihydroxybiphenyl dioxygenase"/>
    <property type="match status" value="2"/>
</dbReference>